<organism evidence="3 4">
    <name type="scientific">Methylohalomonas lacus</name>
    <dbReference type="NCBI Taxonomy" id="398773"/>
    <lineage>
        <taxon>Bacteria</taxon>
        <taxon>Pseudomonadati</taxon>
        <taxon>Pseudomonadota</taxon>
        <taxon>Gammaproteobacteria</taxon>
        <taxon>Methylohalomonadales</taxon>
        <taxon>Methylohalomonadaceae</taxon>
        <taxon>Methylohalomonas</taxon>
    </lineage>
</organism>
<dbReference type="SUPFAM" id="SSF51261">
    <property type="entry name" value="Duplicated hybrid motif"/>
    <property type="match status" value="1"/>
</dbReference>
<feature type="signal peptide" evidence="1">
    <location>
        <begin position="1"/>
        <end position="20"/>
    </location>
</feature>
<keyword evidence="1" id="KW-0732">Signal</keyword>
<dbReference type="FunFam" id="2.70.70.10:FF:000019">
    <property type="entry name" value="M23 family peptidase"/>
    <property type="match status" value="1"/>
</dbReference>
<dbReference type="InterPro" id="IPR016047">
    <property type="entry name" value="M23ase_b-sheet_dom"/>
</dbReference>
<sequence length="272" mass="30101">MKFRFGLSLFMALLASPVAALQLQGERVQGGLVQGQLDDVDAEVRLDGEPVPITDDGRFLLGFDRDAAAEVTLQVIYADGRREQRRLDIRQRDYDIQRIDGLPDKKVSPPAAVLERIGRESEQISTARAELQKDDNLYAGIDFEWPLAGRISGVYGSQRILNGEPKRPHYGLDIAADTGTPIRAPAAGVVAFTHPDMYFNGTTVMLNHGLGLSSVYIHLSELAVERGDWVDQGQLIGRVGQSGRATGPHLHWGMRWFDRHIDPRLLLGPMPD</sequence>
<dbReference type="RefSeq" id="WP_259056739.1">
    <property type="nucleotide sequence ID" value="NZ_JANUCT010000018.1"/>
</dbReference>
<dbReference type="PANTHER" id="PTHR21666">
    <property type="entry name" value="PEPTIDASE-RELATED"/>
    <property type="match status" value="1"/>
</dbReference>
<name>A0AAE3L1L2_9GAMM</name>
<proteinExistence type="predicted"/>
<dbReference type="InterPro" id="IPR050570">
    <property type="entry name" value="Cell_wall_metabolism_enzyme"/>
</dbReference>
<protein>
    <submittedName>
        <fullName evidence="3">Murein DD-endopeptidase MepM/ murein hydrolase activator NlpD</fullName>
    </submittedName>
</protein>
<dbReference type="Proteomes" id="UP001204445">
    <property type="component" value="Unassembled WGS sequence"/>
</dbReference>
<evidence type="ECO:0000313" key="3">
    <source>
        <dbReference type="EMBL" id="MCS3904224.1"/>
    </source>
</evidence>
<gene>
    <name evidence="3" type="ORF">J2T55_002260</name>
</gene>
<dbReference type="AlphaFoldDB" id="A0AAE3L1L2"/>
<dbReference type="InterPro" id="IPR011055">
    <property type="entry name" value="Dup_hybrid_motif"/>
</dbReference>
<dbReference type="Pfam" id="PF01551">
    <property type="entry name" value="Peptidase_M23"/>
    <property type="match status" value="1"/>
</dbReference>
<evidence type="ECO:0000259" key="2">
    <source>
        <dbReference type="Pfam" id="PF01551"/>
    </source>
</evidence>
<feature type="chain" id="PRO_5042075396" evidence="1">
    <location>
        <begin position="21"/>
        <end position="272"/>
    </location>
</feature>
<reference evidence="3" key="1">
    <citation type="submission" date="2022-08" db="EMBL/GenBank/DDBJ databases">
        <title>Genomic Encyclopedia of Type Strains, Phase III (KMG-III): the genomes of soil and plant-associated and newly described type strains.</title>
        <authorList>
            <person name="Whitman W."/>
        </authorList>
    </citation>
    <scope>NUCLEOTIDE SEQUENCE</scope>
    <source>
        <strain evidence="3">HMT 1</strain>
    </source>
</reference>
<accession>A0AAE3L1L2</accession>
<dbReference type="Gene3D" id="2.70.70.10">
    <property type="entry name" value="Glucose Permease (Domain IIA)"/>
    <property type="match status" value="1"/>
</dbReference>
<dbReference type="EMBL" id="JANUCT010000018">
    <property type="protein sequence ID" value="MCS3904224.1"/>
    <property type="molecule type" value="Genomic_DNA"/>
</dbReference>
<keyword evidence="4" id="KW-1185">Reference proteome</keyword>
<dbReference type="GO" id="GO:0004222">
    <property type="term" value="F:metalloendopeptidase activity"/>
    <property type="evidence" value="ECO:0007669"/>
    <property type="project" value="TreeGrafter"/>
</dbReference>
<evidence type="ECO:0000256" key="1">
    <source>
        <dbReference type="SAM" id="SignalP"/>
    </source>
</evidence>
<dbReference type="CDD" id="cd12797">
    <property type="entry name" value="M23_peptidase"/>
    <property type="match status" value="1"/>
</dbReference>
<feature type="domain" description="M23ase beta-sheet core" evidence="2">
    <location>
        <begin position="168"/>
        <end position="263"/>
    </location>
</feature>
<keyword evidence="3" id="KW-0378">Hydrolase</keyword>
<dbReference type="PANTHER" id="PTHR21666:SF285">
    <property type="entry name" value="M23 FAMILY METALLOPEPTIDASE"/>
    <property type="match status" value="1"/>
</dbReference>
<evidence type="ECO:0000313" key="4">
    <source>
        <dbReference type="Proteomes" id="UP001204445"/>
    </source>
</evidence>
<comment type="caution">
    <text evidence="3">The sequence shown here is derived from an EMBL/GenBank/DDBJ whole genome shotgun (WGS) entry which is preliminary data.</text>
</comment>